<dbReference type="AlphaFoldDB" id="A0A916JHK5"/>
<name>A0A916JHK5_9BACT</name>
<comment type="caution">
    <text evidence="1">The sequence shown here is derived from an EMBL/GenBank/DDBJ whole genome shotgun (WGS) entry which is preliminary data.</text>
</comment>
<evidence type="ECO:0000313" key="1">
    <source>
        <dbReference type="EMBL" id="CAG5004563.1"/>
    </source>
</evidence>
<protein>
    <submittedName>
        <fullName evidence="1">Uncharacterized protein</fullName>
    </submittedName>
</protein>
<reference evidence="1" key="1">
    <citation type="submission" date="2021-04" db="EMBL/GenBank/DDBJ databases">
        <authorList>
            <person name="Rodrigo-Torres L."/>
            <person name="Arahal R. D."/>
            <person name="Lucena T."/>
        </authorList>
    </citation>
    <scope>NUCLEOTIDE SEQUENCE</scope>
    <source>
        <strain evidence="1">CECT 9275</strain>
    </source>
</reference>
<organism evidence="1 2">
    <name type="scientific">Dyadobacter helix</name>
    <dbReference type="NCBI Taxonomy" id="2822344"/>
    <lineage>
        <taxon>Bacteria</taxon>
        <taxon>Pseudomonadati</taxon>
        <taxon>Bacteroidota</taxon>
        <taxon>Cytophagia</taxon>
        <taxon>Cytophagales</taxon>
        <taxon>Spirosomataceae</taxon>
        <taxon>Dyadobacter</taxon>
    </lineage>
</organism>
<evidence type="ECO:0000313" key="2">
    <source>
        <dbReference type="Proteomes" id="UP000680038"/>
    </source>
</evidence>
<proteinExistence type="predicted"/>
<gene>
    <name evidence="1" type="ORF">DYBT9275_03396</name>
</gene>
<dbReference type="EMBL" id="CAJRAF010000002">
    <property type="protein sequence ID" value="CAG5004563.1"/>
    <property type="molecule type" value="Genomic_DNA"/>
</dbReference>
<dbReference type="Proteomes" id="UP000680038">
    <property type="component" value="Unassembled WGS sequence"/>
</dbReference>
<keyword evidence="2" id="KW-1185">Reference proteome</keyword>
<dbReference type="RefSeq" id="WP_215239902.1">
    <property type="nucleotide sequence ID" value="NZ_CAJRAF010000002.1"/>
</dbReference>
<sequence length="158" mass="17295">MKTIKNSFIFAAVFGILVLTITRPSVAGGLQGTEKLDGTLISKTSEVEFAAYVSQTVPEFIKQGNWSIIERVVTLYGESPSKVRGLGVEEINTFNAAVAQLGNELEKVNSKEALQWRDNLSKTASAIRFVKNFDLNKLTAENLEAASIVKVPVSYVRL</sequence>
<accession>A0A916JHK5</accession>